<protein>
    <recommendedName>
        <fullName evidence="5">HTH araC/xylS-type domain-containing protein</fullName>
    </recommendedName>
</protein>
<keyword evidence="2" id="KW-0238">DNA-binding</keyword>
<dbReference type="Pfam" id="PF12833">
    <property type="entry name" value="HTH_18"/>
    <property type="match status" value="1"/>
</dbReference>
<dbReference type="EMBL" id="CP022530">
    <property type="protein sequence ID" value="ASP39320.1"/>
    <property type="molecule type" value="Genomic_DNA"/>
</dbReference>
<dbReference type="PANTHER" id="PTHR47894:SF1">
    <property type="entry name" value="HTH-TYPE TRANSCRIPTIONAL REGULATOR VQSM"/>
    <property type="match status" value="1"/>
</dbReference>
<dbReference type="Proteomes" id="UP000202440">
    <property type="component" value="Chromosome"/>
</dbReference>
<dbReference type="GO" id="GO:0003700">
    <property type="term" value="F:DNA-binding transcription factor activity"/>
    <property type="evidence" value="ECO:0007669"/>
    <property type="project" value="InterPro"/>
</dbReference>
<gene>
    <name evidence="6" type="ORF">CHH28_11805</name>
</gene>
<organism evidence="6 7">
    <name type="scientific">Bacterioplanes sanyensis</name>
    <dbReference type="NCBI Taxonomy" id="1249553"/>
    <lineage>
        <taxon>Bacteria</taxon>
        <taxon>Pseudomonadati</taxon>
        <taxon>Pseudomonadota</taxon>
        <taxon>Gammaproteobacteria</taxon>
        <taxon>Oceanospirillales</taxon>
        <taxon>Oceanospirillaceae</taxon>
        <taxon>Bacterioplanes</taxon>
    </lineage>
</organism>
<dbReference type="SUPFAM" id="SSF46689">
    <property type="entry name" value="Homeodomain-like"/>
    <property type="match status" value="1"/>
</dbReference>
<dbReference type="InterPro" id="IPR018060">
    <property type="entry name" value="HTH_AraC"/>
</dbReference>
<name>A0A222FKL4_9GAMM</name>
<evidence type="ECO:0000313" key="7">
    <source>
        <dbReference type="Proteomes" id="UP000202440"/>
    </source>
</evidence>
<feature type="region of interest" description="Disordered" evidence="4">
    <location>
        <begin position="329"/>
        <end position="349"/>
    </location>
</feature>
<dbReference type="InterPro" id="IPR032687">
    <property type="entry name" value="AraC-type_N"/>
</dbReference>
<dbReference type="Pfam" id="PF12625">
    <property type="entry name" value="Arabinose_bd"/>
    <property type="match status" value="1"/>
</dbReference>
<dbReference type="RefSeq" id="WP_094060500.1">
    <property type="nucleotide sequence ID" value="NZ_CP022530.1"/>
</dbReference>
<evidence type="ECO:0000313" key="6">
    <source>
        <dbReference type="EMBL" id="ASP39320.1"/>
    </source>
</evidence>
<accession>A0A222FKL4</accession>
<keyword evidence="7" id="KW-1185">Reference proteome</keyword>
<evidence type="ECO:0000259" key="5">
    <source>
        <dbReference type="PROSITE" id="PS01124"/>
    </source>
</evidence>
<dbReference type="InterPro" id="IPR018062">
    <property type="entry name" value="HTH_AraC-typ_CS"/>
</dbReference>
<dbReference type="GO" id="GO:0000976">
    <property type="term" value="F:transcription cis-regulatory region binding"/>
    <property type="evidence" value="ECO:0007669"/>
    <property type="project" value="TreeGrafter"/>
</dbReference>
<dbReference type="SMART" id="SM00342">
    <property type="entry name" value="HTH_ARAC"/>
    <property type="match status" value="1"/>
</dbReference>
<dbReference type="PROSITE" id="PS01124">
    <property type="entry name" value="HTH_ARAC_FAMILY_2"/>
    <property type="match status" value="1"/>
</dbReference>
<proteinExistence type="predicted"/>
<evidence type="ECO:0000256" key="3">
    <source>
        <dbReference type="ARBA" id="ARBA00023163"/>
    </source>
</evidence>
<dbReference type="KEGG" id="bsan:CHH28_11805"/>
<sequence length="349" mass="39494">MSPHPTSSMTTAVLKPLFDALENRGLSCSELLRSIDINADSVLDPGQRIPIHQFDRLLENLCKWLDDSSIGMQIGRHLDIRSFSLLGFLLSNCQTAREALTILRRYYSLISDSRAPDIFTGHETIKVVFYVSPGSSTGNAARAELIASGVHTLGRALGGKYYRLTGVGFAAHEPAHQQQLQDFFGLPVQYEQSQNWISFSSRHIDSPLYYGNPALFNELREQADLALMQFSQYRSFSRRVLYILHQWPENLPMTKDAVADLLSTSSRTLTRRLQEEDCQFSTLVKDVRLKKAKQALEASSTDVQQLAMELGFSDRRGFERAFKQWTGETPAAYRRRQQSQPPERILVAS</sequence>
<dbReference type="InterPro" id="IPR020449">
    <property type="entry name" value="Tscrpt_reg_AraC-type_HTH"/>
</dbReference>
<dbReference type="PRINTS" id="PR00032">
    <property type="entry name" value="HTHARAC"/>
</dbReference>
<evidence type="ECO:0000256" key="1">
    <source>
        <dbReference type="ARBA" id="ARBA00023015"/>
    </source>
</evidence>
<evidence type="ECO:0000256" key="2">
    <source>
        <dbReference type="ARBA" id="ARBA00023125"/>
    </source>
</evidence>
<dbReference type="PANTHER" id="PTHR47894">
    <property type="entry name" value="HTH-TYPE TRANSCRIPTIONAL REGULATOR GADX"/>
    <property type="match status" value="1"/>
</dbReference>
<dbReference type="Gene3D" id="1.10.10.60">
    <property type="entry name" value="Homeodomain-like"/>
    <property type="match status" value="1"/>
</dbReference>
<feature type="domain" description="HTH araC/xylS-type" evidence="5">
    <location>
        <begin position="237"/>
        <end position="336"/>
    </location>
</feature>
<dbReference type="OrthoDB" id="5722175at2"/>
<dbReference type="AlphaFoldDB" id="A0A222FKL4"/>
<dbReference type="GO" id="GO:0005829">
    <property type="term" value="C:cytosol"/>
    <property type="evidence" value="ECO:0007669"/>
    <property type="project" value="TreeGrafter"/>
</dbReference>
<dbReference type="InterPro" id="IPR009057">
    <property type="entry name" value="Homeodomain-like_sf"/>
</dbReference>
<evidence type="ECO:0000256" key="4">
    <source>
        <dbReference type="SAM" id="MobiDB-lite"/>
    </source>
</evidence>
<reference evidence="6 7" key="1">
    <citation type="submission" date="2017-07" db="EMBL/GenBank/DDBJ databases">
        <title>Annotated genome sequence of Bacterioplanes sanyensis isolated from Red Sea.</title>
        <authorList>
            <person name="Rehman Z.U."/>
        </authorList>
    </citation>
    <scope>NUCLEOTIDE SEQUENCE [LARGE SCALE GENOMIC DNA]</scope>
    <source>
        <strain evidence="6 7">NV9</strain>
    </source>
</reference>
<keyword evidence="1" id="KW-0805">Transcription regulation</keyword>
<keyword evidence="3" id="KW-0804">Transcription</keyword>
<dbReference type="PROSITE" id="PS00041">
    <property type="entry name" value="HTH_ARAC_FAMILY_1"/>
    <property type="match status" value="1"/>
</dbReference>